<sequence>MATAQHYVWAGGHFILLISAFKYLLSWVLFRHPSAWWYKAAFTGALVSYAIVCQKSLGNPQPSAAWVRRALADENTQYFLLAFLWWSSRPIAVVLVPFMIFSLFHALTFTRTTIMPQFLPPGPPATEGGPPTPHPLAKRLQVWVKANYDNAMRVVAYAEVAILLRVALGALLFMNSFLIPVVFVHFVRMRYFQSPFTKESINRVIVHLDGLVNRPDVPPVVKQVYGTIQQVVGRWVGATAPARQAAPAGGR</sequence>
<keyword evidence="2" id="KW-1185">Reference proteome</keyword>
<name>A0ACB8QTA3_9AGAM</name>
<comment type="caution">
    <text evidence="1">The sequence shown here is derived from an EMBL/GenBank/DDBJ whole genome shotgun (WGS) entry which is preliminary data.</text>
</comment>
<reference evidence="1" key="2">
    <citation type="journal article" date="2022" name="New Phytol.">
        <title>Evolutionary transition to the ectomycorrhizal habit in the genomes of a hyperdiverse lineage of mushroom-forming fungi.</title>
        <authorList>
            <person name="Looney B."/>
            <person name="Miyauchi S."/>
            <person name="Morin E."/>
            <person name="Drula E."/>
            <person name="Courty P.E."/>
            <person name="Kohler A."/>
            <person name="Kuo A."/>
            <person name="LaButti K."/>
            <person name="Pangilinan J."/>
            <person name="Lipzen A."/>
            <person name="Riley R."/>
            <person name="Andreopoulos W."/>
            <person name="He G."/>
            <person name="Johnson J."/>
            <person name="Nolan M."/>
            <person name="Tritt A."/>
            <person name="Barry K.W."/>
            <person name="Grigoriev I.V."/>
            <person name="Nagy L.G."/>
            <person name="Hibbett D."/>
            <person name="Henrissat B."/>
            <person name="Matheny P.B."/>
            <person name="Labbe J."/>
            <person name="Martin F.M."/>
        </authorList>
    </citation>
    <scope>NUCLEOTIDE SEQUENCE</scope>
    <source>
        <strain evidence="1">EC-137</strain>
    </source>
</reference>
<gene>
    <name evidence="1" type="ORF">K488DRAFT_83526</name>
</gene>
<proteinExistence type="predicted"/>
<dbReference type="Proteomes" id="UP000814128">
    <property type="component" value="Unassembled WGS sequence"/>
</dbReference>
<organism evidence="1 2">
    <name type="scientific">Vararia minispora EC-137</name>
    <dbReference type="NCBI Taxonomy" id="1314806"/>
    <lineage>
        <taxon>Eukaryota</taxon>
        <taxon>Fungi</taxon>
        <taxon>Dikarya</taxon>
        <taxon>Basidiomycota</taxon>
        <taxon>Agaricomycotina</taxon>
        <taxon>Agaricomycetes</taxon>
        <taxon>Russulales</taxon>
        <taxon>Lachnocladiaceae</taxon>
        <taxon>Vararia</taxon>
    </lineage>
</organism>
<accession>A0ACB8QTA3</accession>
<evidence type="ECO:0000313" key="2">
    <source>
        <dbReference type="Proteomes" id="UP000814128"/>
    </source>
</evidence>
<dbReference type="EMBL" id="MU273492">
    <property type="protein sequence ID" value="KAI0034923.1"/>
    <property type="molecule type" value="Genomic_DNA"/>
</dbReference>
<protein>
    <submittedName>
        <fullName evidence="1">Uncharacterized protein</fullName>
    </submittedName>
</protein>
<evidence type="ECO:0000313" key="1">
    <source>
        <dbReference type="EMBL" id="KAI0034923.1"/>
    </source>
</evidence>
<reference evidence="1" key="1">
    <citation type="submission" date="2021-02" db="EMBL/GenBank/DDBJ databases">
        <authorList>
            <consortium name="DOE Joint Genome Institute"/>
            <person name="Ahrendt S."/>
            <person name="Looney B.P."/>
            <person name="Miyauchi S."/>
            <person name="Morin E."/>
            <person name="Drula E."/>
            <person name="Courty P.E."/>
            <person name="Chicoki N."/>
            <person name="Fauchery L."/>
            <person name="Kohler A."/>
            <person name="Kuo A."/>
            <person name="Labutti K."/>
            <person name="Pangilinan J."/>
            <person name="Lipzen A."/>
            <person name="Riley R."/>
            <person name="Andreopoulos W."/>
            <person name="He G."/>
            <person name="Johnson J."/>
            <person name="Barry K.W."/>
            <person name="Grigoriev I.V."/>
            <person name="Nagy L."/>
            <person name="Hibbett D."/>
            <person name="Henrissat B."/>
            <person name="Matheny P.B."/>
            <person name="Labbe J."/>
            <person name="Martin F."/>
        </authorList>
    </citation>
    <scope>NUCLEOTIDE SEQUENCE</scope>
    <source>
        <strain evidence="1">EC-137</strain>
    </source>
</reference>